<organism evidence="1">
    <name type="scientific">Arundo donax</name>
    <name type="common">Giant reed</name>
    <name type="synonym">Donax arundinaceus</name>
    <dbReference type="NCBI Taxonomy" id="35708"/>
    <lineage>
        <taxon>Eukaryota</taxon>
        <taxon>Viridiplantae</taxon>
        <taxon>Streptophyta</taxon>
        <taxon>Embryophyta</taxon>
        <taxon>Tracheophyta</taxon>
        <taxon>Spermatophyta</taxon>
        <taxon>Magnoliopsida</taxon>
        <taxon>Liliopsida</taxon>
        <taxon>Poales</taxon>
        <taxon>Poaceae</taxon>
        <taxon>PACMAD clade</taxon>
        <taxon>Arundinoideae</taxon>
        <taxon>Arundineae</taxon>
        <taxon>Arundo</taxon>
    </lineage>
</organism>
<reference evidence="1" key="1">
    <citation type="submission" date="2014-09" db="EMBL/GenBank/DDBJ databases">
        <authorList>
            <person name="Magalhaes I.L.F."/>
            <person name="Oliveira U."/>
            <person name="Santos F.R."/>
            <person name="Vidigal T.H.D.A."/>
            <person name="Brescovit A.D."/>
            <person name="Santos A.J."/>
        </authorList>
    </citation>
    <scope>NUCLEOTIDE SEQUENCE</scope>
    <source>
        <tissue evidence="1">Shoot tissue taken approximately 20 cm above the soil surface</tissue>
    </source>
</reference>
<evidence type="ECO:0000313" key="1">
    <source>
        <dbReference type="EMBL" id="JAE24933.1"/>
    </source>
</evidence>
<proteinExistence type="predicted"/>
<sequence length="40" mass="4432">MERIILIEFLGGISLYATKKTSNPLYTIGVSIKSEAHLSH</sequence>
<accession>A0A0A9GWH0</accession>
<reference evidence="1" key="2">
    <citation type="journal article" date="2015" name="Data Brief">
        <title>Shoot transcriptome of the giant reed, Arundo donax.</title>
        <authorList>
            <person name="Barrero R.A."/>
            <person name="Guerrero F.D."/>
            <person name="Moolhuijzen P."/>
            <person name="Goolsby J.A."/>
            <person name="Tidwell J."/>
            <person name="Bellgard S.E."/>
            <person name="Bellgard M.I."/>
        </authorList>
    </citation>
    <scope>NUCLEOTIDE SEQUENCE</scope>
    <source>
        <tissue evidence="1">Shoot tissue taken approximately 20 cm above the soil surface</tissue>
    </source>
</reference>
<protein>
    <submittedName>
        <fullName evidence="1">Uncharacterized protein</fullName>
    </submittedName>
</protein>
<dbReference type="AlphaFoldDB" id="A0A0A9GWH0"/>
<dbReference type="EMBL" id="GBRH01172963">
    <property type="protein sequence ID" value="JAE24933.1"/>
    <property type="molecule type" value="Transcribed_RNA"/>
</dbReference>
<name>A0A0A9GWH0_ARUDO</name>